<reference evidence="3" key="1">
    <citation type="submission" date="2024-04" db="EMBL/GenBank/DDBJ databases">
        <title>Phylogenomic analyses of a clade within the roseobacter group suggest taxonomic reassignments of species of the genera Aestuariivita, Citreicella, Loktanella, Nautella, Pelagibaca, Ruegeria, Thalassobius, Thiobacimonas and Tropicibacter, and the proposal o.</title>
        <authorList>
            <person name="Jeon C.O."/>
        </authorList>
    </citation>
    <scope>NUCLEOTIDE SEQUENCE [LARGE SCALE GENOMIC DNA]</scope>
    <source>
        <strain evidence="3">BS5-3</strain>
    </source>
</reference>
<feature type="signal peptide" evidence="1">
    <location>
        <begin position="1"/>
        <end position="19"/>
    </location>
</feature>
<sequence>MKATLLIILFCAAPLPALAEDCPDYYRFVDFGQKGADGVTYRGGPILRAESLAGSPLLIDGQTQCVTVPSRASDGHGNPIPVVTSITYDPARTGLDLTELRISHSDNAATAASQSADLHRAILAAGHAVQTRGPDYLCAADIASRAFSCQVASPYDSAYDLVIYCDETGCRAPAIALQNDLVATVGWPAMTGPDPAPQSSAETLITQVQELVSFLATLR</sequence>
<feature type="chain" id="PRO_5045073901" evidence="1">
    <location>
        <begin position="20"/>
        <end position="219"/>
    </location>
</feature>
<name>A0ABZ2V8V0_9RHOB</name>
<dbReference type="RefSeq" id="WP_341367070.1">
    <property type="nucleotide sequence ID" value="NZ_CP150951.2"/>
</dbReference>
<accession>A0ABZ2V8V0</accession>
<organism evidence="2 3">
    <name type="scientific">Yoonia phaeophyticola</name>
    <dbReference type="NCBI Taxonomy" id="3137369"/>
    <lineage>
        <taxon>Bacteria</taxon>
        <taxon>Pseudomonadati</taxon>
        <taxon>Pseudomonadota</taxon>
        <taxon>Alphaproteobacteria</taxon>
        <taxon>Rhodobacterales</taxon>
        <taxon>Paracoccaceae</taxon>
        <taxon>Yoonia</taxon>
    </lineage>
</organism>
<keyword evidence="1" id="KW-0732">Signal</keyword>
<protein>
    <submittedName>
        <fullName evidence="2">Uncharacterized protein</fullName>
    </submittedName>
</protein>
<dbReference type="Proteomes" id="UP001440612">
    <property type="component" value="Chromosome"/>
</dbReference>
<gene>
    <name evidence="2" type="ORF">AABB29_19325</name>
</gene>
<dbReference type="EMBL" id="CP150951">
    <property type="protein sequence ID" value="WZC48957.1"/>
    <property type="molecule type" value="Genomic_DNA"/>
</dbReference>
<proteinExistence type="predicted"/>
<evidence type="ECO:0000313" key="3">
    <source>
        <dbReference type="Proteomes" id="UP001440612"/>
    </source>
</evidence>
<evidence type="ECO:0000256" key="1">
    <source>
        <dbReference type="SAM" id="SignalP"/>
    </source>
</evidence>
<evidence type="ECO:0000313" key="2">
    <source>
        <dbReference type="EMBL" id="WZC48957.1"/>
    </source>
</evidence>
<keyword evidence="3" id="KW-1185">Reference proteome</keyword>